<keyword evidence="2" id="KW-1185">Reference proteome</keyword>
<dbReference type="AlphaFoldDB" id="A0A516KJY0"/>
<dbReference type="Proteomes" id="UP000315215">
    <property type="component" value="Chromosome"/>
</dbReference>
<evidence type="ECO:0000313" key="2">
    <source>
        <dbReference type="Proteomes" id="UP000315215"/>
    </source>
</evidence>
<dbReference type="InterPro" id="IPR015231">
    <property type="entry name" value="DUF1934"/>
</dbReference>
<dbReference type="Pfam" id="PF09148">
    <property type="entry name" value="DUF1934"/>
    <property type="match status" value="1"/>
</dbReference>
<name>A0A516KJY0_9BACI</name>
<dbReference type="InterPro" id="IPR012674">
    <property type="entry name" value="Calycin"/>
</dbReference>
<gene>
    <name evidence="1" type="ORF">FN924_16825</name>
</gene>
<accession>A0A516KJY0</accession>
<protein>
    <submittedName>
        <fullName evidence="1">DUF1934 domain-containing protein</fullName>
    </submittedName>
</protein>
<dbReference type="EMBL" id="CP041666">
    <property type="protein sequence ID" value="QDP41691.1"/>
    <property type="molecule type" value="Genomic_DNA"/>
</dbReference>
<sequence>MKASKRNVHIKLITEIFHQHNKEVTRVEEVGTFLQKENTSVLQFTEQYEDQEDHVQALITISPERVSVKRSGAVDMHQVFKKKQTTENVYRHAYGTIHMETFTDQITFRDLSQAKEGKLFISYTTKLNGEDSRRHRLTLSFREEQK</sequence>
<organism evidence="1 2">
    <name type="scientific">Radiobacillus deserti</name>
    <dbReference type="NCBI Taxonomy" id="2594883"/>
    <lineage>
        <taxon>Bacteria</taxon>
        <taxon>Bacillati</taxon>
        <taxon>Bacillota</taxon>
        <taxon>Bacilli</taxon>
        <taxon>Bacillales</taxon>
        <taxon>Bacillaceae</taxon>
        <taxon>Radiobacillus</taxon>
    </lineage>
</organism>
<reference evidence="1 2" key="1">
    <citation type="submission" date="2019-07" db="EMBL/GenBank/DDBJ databases">
        <authorList>
            <person name="Li J."/>
        </authorList>
    </citation>
    <scope>NUCLEOTIDE SEQUENCE [LARGE SCALE GENOMIC DNA]</scope>
    <source>
        <strain evidence="1 2">TKL69</strain>
    </source>
</reference>
<dbReference type="RefSeq" id="WP_143896478.1">
    <property type="nucleotide sequence ID" value="NZ_CP041666.1"/>
</dbReference>
<evidence type="ECO:0000313" key="1">
    <source>
        <dbReference type="EMBL" id="QDP41691.1"/>
    </source>
</evidence>
<dbReference type="SUPFAM" id="SSF50814">
    <property type="entry name" value="Lipocalins"/>
    <property type="match status" value="1"/>
</dbReference>
<dbReference type="OrthoDB" id="2352933at2"/>
<proteinExistence type="predicted"/>
<dbReference type="Gene3D" id="2.40.128.20">
    <property type="match status" value="1"/>
</dbReference>
<dbReference type="KEGG" id="aqt:FN924_16825"/>